<dbReference type="PROSITE" id="PS51677">
    <property type="entry name" value="NODB"/>
    <property type="match status" value="1"/>
</dbReference>
<dbReference type="InterPro" id="IPR022560">
    <property type="entry name" value="DUF3473"/>
</dbReference>
<name>A0A9W5RYY5_9BACL</name>
<protein>
    <submittedName>
        <fullName evidence="2">Polysaccharide deacetylase</fullName>
    </submittedName>
</protein>
<dbReference type="InterPro" id="IPR002509">
    <property type="entry name" value="NODB_dom"/>
</dbReference>
<dbReference type="InterPro" id="IPR011330">
    <property type="entry name" value="Glyco_hydro/deAcase_b/a-brl"/>
</dbReference>
<reference evidence="2 3" key="1">
    <citation type="submission" date="2014-02" db="EMBL/GenBank/DDBJ databases">
        <title>Genome sequence of Paenibacillus darwinianus reveals adaptive mechanisms for survival in Antarctic soils.</title>
        <authorList>
            <person name="Dsouza M."/>
            <person name="Taylor M.W."/>
            <person name="Turner S.J."/>
            <person name="Aislabie J."/>
        </authorList>
    </citation>
    <scope>NUCLEOTIDE SEQUENCE [LARGE SCALE GENOMIC DNA]</scope>
    <source>
        <strain evidence="2 3">CE1</strain>
    </source>
</reference>
<evidence type="ECO:0000313" key="2">
    <source>
        <dbReference type="EMBL" id="EXX85750.1"/>
    </source>
</evidence>
<evidence type="ECO:0000259" key="1">
    <source>
        <dbReference type="PROSITE" id="PS51677"/>
    </source>
</evidence>
<gene>
    <name evidence="2" type="ORF">BG53_07720</name>
</gene>
<dbReference type="EMBL" id="JFHU01000212">
    <property type="protein sequence ID" value="EXX85750.1"/>
    <property type="molecule type" value="Genomic_DNA"/>
</dbReference>
<sequence>MANVLTVDVEDWFQTNSLNLPVDTWDRYEDRIEGSMTKLLDLLDEYGAKATIFVLGCVAAKHPALIRKMTARGHEVGSHGGWHRMVNRMSLQEFRADVRACKQLLEDLTGNAVRCYRAPSWSISRDCYGTLPILEEEGFICDSSLQPFRTPLSGNPDVPLHAFRPVVDGRRLGLVEVPPTVWNAGALKVPFLGGFYLRFWPSWFSTWALKRVNRRRSGLVYVHPWEFDEAMPRLKLPPHIFMAQYYNLRTMEAKFRALLAGFAFMPLGTFVEEHSFPDHPLDSSGGKPALWKVKT</sequence>
<dbReference type="AlphaFoldDB" id="A0A9W5RYY5"/>
<dbReference type="CDD" id="cd10941">
    <property type="entry name" value="CE4_PuuE_HpPgdA_like_2"/>
    <property type="match status" value="1"/>
</dbReference>
<keyword evidence="3" id="KW-1185">Reference proteome</keyword>
<proteinExistence type="predicted"/>
<evidence type="ECO:0000313" key="3">
    <source>
        <dbReference type="Proteomes" id="UP000053750"/>
    </source>
</evidence>
<dbReference type="SUPFAM" id="SSF88713">
    <property type="entry name" value="Glycoside hydrolase/deacetylase"/>
    <property type="match status" value="1"/>
</dbReference>
<dbReference type="PANTHER" id="PTHR47561:SF1">
    <property type="entry name" value="POLYSACCHARIDE DEACETYLASE FAMILY PROTEIN (AFU_ORTHOLOGUE AFUA_6G05030)"/>
    <property type="match status" value="1"/>
</dbReference>
<comment type="caution">
    <text evidence="2">The sequence shown here is derived from an EMBL/GenBank/DDBJ whole genome shotgun (WGS) entry which is preliminary data.</text>
</comment>
<accession>A0A9W5RYY5</accession>
<dbReference type="GO" id="GO:0005975">
    <property type="term" value="P:carbohydrate metabolic process"/>
    <property type="evidence" value="ECO:0007669"/>
    <property type="project" value="InterPro"/>
</dbReference>
<feature type="domain" description="NodB homology" evidence="1">
    <location>
        <begin position="22"/>
        <end position="295"/>
    </location>
</feature>
<dbReference type="InterPro" id="IPR045235">
    <property type="entry name" value="PuuE_HpPgdA-like"/>
</dbReference>
<dbReference type="PANTHER" id="PTHR47561">
    <property type="entry name" value="POLYSACCHARIDE DEACETYLASE FAMILY PROTEIN (AFU_ORTHOLOGUE AFUA_6G05030)"/>
    <property type="match status" value="1"/>
</dbReference>
<organism evidence="2 3">
    <name type="scientific">Paenibacillus darwinianus</name>
    <dbReference type="NCBI Taxonomy" id="1380763"/>
    <lineage>
        <taxon>Bacteria</taxon>
        <taxon>Bacillati</taxon>
        <taxon>Bacillota</taxon>
        <taxon>Bacilli</taxon>
        <taxon>Bacillales</taxon>
        <taxon>Paenibacillaceae</taxon>
        <taxon>Paenibacillus</taxon>
    </lineage>
</organism>
<dbReference type="Pfam" id="PF01522">
    <property type="entry name" value="Polysacc_deac_1"/>
    <property type="match status" value="1"/>
</dbReference>
<dbReference type="Pfam" id="PF11959">
    <property type="entry name" value="DUF3473"/>
    <property type="match status" value="1"/>
</dbReference>
<dbReference type="Gene3D" id="3.20.20.370">
    <property type="entry name" value="Glycoside hydrolase/deacetylase"/>
    <property type="match status" value="1"/>
</dbReference>
<dbReference type="GO" id="GO:0016810">
    <property type="term" value="F:hydrolase activity, acting on carbon-nitrogen (but not peptide) bonds"/>
    <property type="evidence" value="ECO:0007669"/>
    <property type="project" value="InterPro"/>
</dbReference>
<dbReference type="Proteomes" id="UP000053750">
    <property type="component" value="Unassembled WGS sequence"/>
</dbReference>